<evidence type="ECO:0000313" key="3">
    <source>
        <dbReference type="Proteomes" id="UP000071778"/>
    </source>
</evidence>
<reference evidence="2 3" key="1">
    <citation type="submission" date="2015-11" db="EMBL/GenBank/DDBJ databases">
        <title>Exploring the genomic traits of fungus-feeding bacterial genus Collimonas.</title>
        <authorList>
            <person name="Song C."/>
            <person name="Schmidt R."/>
            <person name="de Jager V."/>
            <person name="Krzyzanowska D."/>
            <person name="Jongedijk E."/>
            <person name="Cankar K."/>
            <person name="Beekwilder J."/>
            <person name="van Veen A."/>
            <person name="de Boer W."/>
            <person name="van Veen J.A."/>
            <person name="Garbeva P."/>
        </authorList>
    </citation>
    <scope>NUCLEOTIDE SEQUENCE [LARGE SCALE GENOMIC DNA]</scope>
    <source>
        <strain evidence="2 3">Ter282</strain>
    </source>
</reference>
<organism evidence="2 3">
    <name type="scientific">Collimonas arenae</name>
    <dbReference type="NCBI Taxonomy" id="279058"/>
    <lineage>
        <taxon>Bacteria</taxon>
        <taxon>Pseudomonadati</taxon>
        <taxon>Pseudomonadota</taxon>
        <taxon>Betaproteobacteria</taxon>
        <taxon>Burkholderiales</taxon>
        <taxon>Oxalobacteraceae</taxon>
        <taxon>Collimonas</taxon>
    </lineage>
</organism>
<name>A0A127QHE4_9BURK</name>
<dbReference type="RefSeq" id="WP_061532995.1">
    <property type="nucleotide sequence ID" value="NZ_CP013233.1"/>
</dbReference>
<evidence type="ECO:0000256" key="1">
    <source>
        <dbReference type="SAM" id="Coils"/>
    </source>
</evidence>
<feature type="coiled-coil region" evidence="1">
    <location>
        <begin position="184"/>
        <end position="225"/>
    </location>
</feature>
<dbReference type="AlphaFoldDB" id="A0A127QHE4"/>
<keyword evidence="3" id="KW-1185">Reference proteome</keyword>
<gene>
    <name evidence="2" type="ORF">CAter282_1682</name>
</gene>
<accession>A0A127QHE4</accession>
<evidence type="ECO:0000313" key="2">
    <source>
        <dbReference type="EMBL" id="AMP09463.1"/>
    </source>
</evidence>
<proteinExistence type="predicted"/>
<dbReference type="EMBL" id="CP013235">
    <property type="protein sequence ID" value="AMP09463.1"/>
    <property type="molecule type" value="Genomic_DNA"/>
</dbReference>
<keyword evidence="1" id="KW-0175">Coiled coil</keyword>
<protein>
    <submittedName>
        <fullName evidence="2">Uncharacterized protein</fullName>
    </submittedName>
</protein>
<sequence>MKKNDVLENGLELLQANKTAGRQAEDAHRRRKIMELLKKQIPSQSPAMKAIAANAKKLAERTQPIRELQARLKPLAELRQFAKLDIPAMKIFNALDLRRDLDLHKNLADSMIVIERLSALTSILSPDDSAAEVFRNKTKLFYEENCQFFLAMSLIDAIEVQDGEAIDQLMQKSDFGSMTLVELVRIQKQSSEDKEAELAQMTRELEALQIEARGLDDKMEKIKDGFKAGASYADKQIFNQWVMASNIVVRNLPELMAAFQNAELPLQKTYTEQTIKGWYKKIMPTVALSNGRPKNN</sequence>
<dbReference type="Proteomes" id="UP000071778">
    <property type="component" value="Chromosome"/>
</dbReference>
<dbReference type="PATRIC" id="fig|279058.17.peg.1794"/>